<protein>
    <submittedName>
        <fullName evidence="2">Uncharacterized protein</fullName>
    </submittedName>
</protein>
<evidence type="ECO:0000256" key="1">
    <source>
        <dbReference type="SAM" id="MobiDB-lite"/>
    </source>
</evidence>
<keyword evidence="3" id="KW-1185">Reference proteome</keyword>
<reference evidence="2" key="1">
    <citation type="submission" date="2021-03" db="EMBL/GenBank/DDBJ databases">
        <title>Draft genome sequence of rust myrtle Austropuccinia psidii MF-1, a brazilian biotype.</title>
        <authorList>
            <person name="Quecine M.C."/>
            <person name="Pachon D.M.R."/>
            <person name="Bonatelli M.L."/>
            <person name="Correr F.H."/>
            <person name="Franceschini L.M."/>
            <person name="Leite T.F."/>
            <person name="Margarido G.R.A."/>
            <person name="Almeida C.A."/>
            <person name="Ferrarezi J.A."/>
            <person name="Labate C.A."/>
        </authorList>
    </citation>
    <scope>NUCLEOTIDE SEQUENCE</scope>
    <source>
        <strain evidence="2">MF-1</strain>
    </source>
</reference>
<comment type="caution">
    <text evidence="2">The sequence shown here is derived from an EMBL/GenBank/DDBJ whole genome shotgun (WGS) entry which is preliminary data.</text>
</comment>
<dbReference type="AlphaFoldDB" id="A0A9Q3H7T6"/>
<name>A0A9Q3H7T6_9BASI</name>
<feature type="region of interest" description="Disordered" evidence="1">
    <location>
        <begin position="12"/>
        <end position="40"/>
    </location>
</feature>
<gene>
    <name evidence="2" type="ORF">O181_034216</name>
</gene>
<proteinExistence type="predicted"/>
<organism evidence="2 3">
    <name type="scientific">Austropuccinia psidii MF-1</name>
    <dbReference type="NCBI Taxonomy" id="1389203"/>
    <lineage>
        <taxon>Eukaryota</taxon>
        <taxon>Fungi</taxon>
        <taxon>Dikarya</taxon>
        <taxon>Basidiomycota</taxon>
        <taxon>Pucciniomycotina</taxon>
        <taxon>Pucciniomycetes</taxon>
        <taxon>Pucciniales</taxon>
        <taxon>Sphaerophragmiaceae</taxon>
        <taxon>Austropuccinia</taxon>
    </lineage>
</organism>
<evidence type="ECO:0000313" key="2">
    <source>
        <dbReference type="EMBL" id="MBW0494501.1"/>
    </source>
</evidence>
<evidence type="ECO:0000313" key="3">
    <source>
        <dbReference type="Proteomes" id="UP000765509"/>
    </source>
</evidence>
<sequence length="94" mass="10030">MSHTYIPAHAHAHATVSTHTHTTEQAPTHARATAQAPEAAYAQTNSGSTCVTLKWLMPLDIRPSQALPLCACGTLMHPHPNPLHCAEGSNHVSH</sequence>
<accession>A0A9Q3H7T6</accession>
<feature type="compositionally biased region" description="Low complexity" evidence="1">
    <location>
        <begin position="13"/>
        <end position="40"/>
    </location>
</feature>
<dbReference type="Proteomes" id="UP000765509">
    <property type="component" value="Unassembled WGS sequence"/>
</dbReference>
<dbReference type="EMBL" id="AVOT02012612">
    <property type="protein sequence ID" value="MBW0494501.1"/>
    <property type="molecule type" value="Genomic_DNA"/>
</dbReference>